<dbReference type="Gene3D" id="3.30.1540.10">
    <property type="entry name" value="formyl-coa transferase, domain 3"/>
    <property type="match status" value="1"/>
</dbReference>
<dbReference type="InterPro" id="IPR023606">
    <property type="entry name" value="CoA-Trfase_III_dom_1_sf"/>
</dbReference>
<reference evidence="2 3" key="1">
    <citation type="submission" date="2018-05" db="EMBL/GenBank/DDBJ databases">
        <title>Whole genome sequencing of Paracoccus thiocyanatus SST.</title>
        <authorList>
            <person name="Ghosh W."/>
            <person name="Rameez M.J."/>
            <person name="Roy C."/>
        </authorList>
    </citation>
    <scope>NUCLEOTIDE SEQUENCE [LARGE SCALE GENOMIC DNA]</scope>
    <source>
        <strain evidence="2 3">SST</strain>
    </source>
</reference>
<evidence type="ECO:0000313" key="2">
    <source>
        <dbReference type="EMBL" id="RDW12919.1"/>
    </source>
</evidence>
<dbReference type="SUPFAM" id="SSF89796">
    <property type="entry name" value="CoA-transferase family III (CaiB/BaiF)"/>
    <property type="match status" value="1"/>
</dbReference>
<proteinExistence type="predicted"/>
<protein>
    <submittedName>
        <fullName evidence="2">CoA transferase</fullName>
    </submittedName>
</protein>
<dbReference type="Gene3D" id="3.40.50.10540">
    <property type="entry name" value="Crotonobetainyl-coa:carnitine coa-transferase, domain 1"/>
    <property type="match status" value="1"/>
</dbReference>
<dbReference type="InterPro" id="IPR044855">
    <property type="entry name" value="CoA-Trfase_III_dom3_sf"/>
</dbReference>
<dbReference type="InterPro" id="IPR050483">
    <property type="entry name" value="CoA-transferase_III_domain"/>
</dbReference>
<comment type="caution">
    <text evidence="2">The sequence shown here is derived from an EMBL/GenBank/DDBJ whole genome shotgun (WGS) entry which is preliminary data.</text>
</comment>
<evidence type="ECO:0000313" key="3">
    <source>
        <dbReference type="Proteomes" id="UP000256679"/>
    </source>
</evidence>
<name>A0A3D8PCM7_9RHOB</name>
<dbReference type="InterPro" id="IPR003673">
    <property type="entry name" value="CoA-Trfase_fam_III"/>
</dbReference>
<dbReference type="PANTHER" id="PTHR48207:SF3">
    <property type="entry name" value="SUCCINATE--HYDROXYMETHYLGLUTARATE COA-TRANSFERASE"/>
    <property type="match status" value="1"/>
</dbReference>
<dbReference type="Pfam" id="PF02515">
    <property type="entry name" value="CoA_transf_3"/>
    <property type="match status" value="1"/>
</dbReference>
<organism evidence="2 3">
    <name type="scientific">Paracoccus thiocyanatus</name>
    <dbReference type="NCBI Taxonomy" id="34006"/>
    <lineage>
        <taxon>Bacteria</taxon>
        <taxon>Pseudomonadati</taxon>
        <taxon>Pseudomonadota</taxon>
        <taxon>Alphaproteobacteria</taxon>
        <taxon>Rhodobacterales</taxon>
        <taxon>Paracoccaceae</taxon>
        <taxon>Paracoccus</taxon>
    </lineage>
</organism>
<sequence length="457" mass="50186">MWTSPRDCPMPICRRSARRPCWGNILPRFSAGCRAMTGIACSAWRATVSFRKGGRMQDALKGIRVVDFGHVLAGPYCTMQLASLGAEVIKVETRARPDEQRAHRGDGTHANLEANSNFFECNLGKLSCSINLTTDEGRALAKRLVASADIVLENMRPGVMTKLGLDYDELVKVKPDLIMLSLSGFGATGPWRRYAAYNPCFTSVGGVSHLTGYAEKKPNTMTNSGGDARAGTAAVFAAMVALRFRQQTGRGQYIDSSSCEVINSMIGDQMMDYAMNRRSPRRHGNSDAAMAPHNVYRCAGADEWISIAVGSDAEWQGLVRALGSPDWAQAPEYATAEGRWIHRERLDQSIAAWSAEKSYYDAMRLLQAEGVPATPSFKAEDLFNDPHVLARGAVQEVDHPVLGRRKTITPPYRLSRTPARIRRTAPQLGADNDHVFKTLLGMGDAEIARLEDAKVIY</sequence>
<dbReference type="Proteomes" id="UP000256679">
    <property type="component" value="Unassembled WGS sequence"/>
</dbReference>
<evidence type="ECO:0000256" key="1">
    <source>
        <dbReference type="ARBA" id="ARBA00022679"/>
    </source>
</evidence>
<dbReference type="EMBL" id="QFCQ01000059">
    <property type="protein sequence ID" value="RDW12919.1"/>
    <property type="molecule type" value="Genomic_DNA"/>
</dbReference>
<keyword evidence="3" id="KW-1185">Reference proteome</keyword>
<dbReference type="AlphaFoldDB" id="A0A3D8PCM7"/>
<dbReference type="GO" id="GO:0008410">
    <property type="term" value="F:CoA-transferase activity"/>
    <property type="evidence" value="ECO:0007669"/>
    <property type="project" value="TreeGrafter"/>
</dbReference>
<accession>A0A3D8PCM7</accession>
<dbReference type="PANTHER" id="PTHR48207">
    <property type="entry name" value="SUCCINATE--HYDROXYMETHYLGLUTARATE COA-TRANSFERASE"/>
    <property type="match status" value="1"/>
</dbReference>
<gene>
    <name evidence="2" type="ORF">DIE28_10990</name>
</gene>
<keyword evidence="1 2" id="KW-0808">Transferase</keyword>